<name>F0W372_9STRA</name>
<feature type="compositionally biased region" description="Polar residues" evidence="1">
    <location>
        <begin position="399"/>
        <end position="416"/>
    </location>
</feature>
<proteinExistence type="predicted"/>
<dbReference type="HOGENOM" id="CLU_365796_0_0_1"/>
<accession>F0W372</accession>
<evidence type="ECO:0000313" key="2">
    <source>
        <dbReference type="EMBL" id="CCA15512.1"/>
    </source>
</evidence>
<dbReference type="AlphaFoldDB" id="F0W372"/>
<reference evidence="2" key="1">
    <citation type="journal article" date="2011" name="PLoS Biol.">
        <title>Gene gain and loss during evolution of obligate parasitism in the white rust pathogen of Arabidopsis thaliana.</title>
        <authorList>
            <person name="Kemen E."/>
            <person name="Gardiner A."/>
            <person name="Schultz-Larsen T."/>
            <person name="Kemen A.C."/>
            <person name="Balmuth A.L."/>
            <person name="Robert-Seilaniantz A."/>
            <person name="Bailey K."/>
            <person name="Holub E."/>
            <person name="Studholme D.J."/>
            <person name="Maclean D."/>
            <person name="Jones J.D."/>
        </authorList>
    </citation>
    <scope>NUCLEOTIDE SEQUENCE</scope>
</reference>
<sequence>MSQTVPYRVIRWGFMDSEAIMKVLVRAGLDQILLSAIKELCRKSKENPDNFIYLEQFFSNLADLFEWDFFGAHYCSDYMAMILQILSLPHDCERTLFQEVATTLMSMISTNTTKVCDILKQDQNIEGALKKLLHDLPKAKSFHYEALLLEIVYRIFRSTKKSGDTENMELGLRVLESLPLDLPSELKLLFKDSTRKLLNSFNSQVGIVKSFVLKNIVCHNINKNIDEWNVQWADIGGAVIESEVVYQECDESFPALFKIPFDAIRSLSTTESTKTLSIILCDGTSLEDILEGGRDMNWVTSFDCTIDLCFDTTSFVPALDVLRARLQKDKRKGSVMVKSECSGPTQESFIDGPAKRKGRDHTENVSALVDLYNSENIIDFIQGATHVVLKSEVENLRASPTNDNKMESTATSNKTWTRGRKRESCRDSTISKKKKASHVAALQSGRKNRIPAEEISLDDDQGEKEIRCQQLRTTSRERMKMGSKETPVDITKAESTDAKKLFRNNPGFRPDNFDLDLERVKDALHVPAKDSLRKLKDKRKDSSKIDNIERAHRDATEMSKREDQHHTTSKEARQIFDRIHQVVGSTMNIDDNIRIDYEVAQRNLCKQMRNLIDKIMCSRQSYCQKCTDDGCKKFLSEYGTKMDSLADALERLDSFEAISDEQKCKNNKRKESEKQILHHQSEITDAIDALSSTHHGIKTELEEIQANFILAKDQFRHHIRKMTKKLKARSDAHLKEASIRIKSIENSFSADDLMAMQQMLAKI</sequence>
<reference evidence="2" key="2">
    <citation type="submission" date="2011-02" db="EMBL/GenBank/DDBJ databases">
        <authorList>
            <person name="MacLean D."/>
        </authorList>
    </citation>
    <scope>NUCLEOTIDE SEQUENCE</scope>
</reference>
<feature type="region of interest" description="Disordered" evidence="1">
    <location>
        <begin position="535"/>
        <end position="571"/>
    </location>
</feature>
<gene>
    <name evidence="2" type="primary">AlNc14C12G1449</name>
    <name evidence="2" type="ORF">ALNC14_016550</name>
</gene>
<feature type="region of interest" description="Disordered" evidence="1">
    <location>
        <begin position="399"/>
        <end position="444"/>
    </location>
</feature>
<organism evidence="2">
    <name type="scientific">Albugo laibachii Nc14</name>
    <dbReference type="NCBI Taxonomy" id="890382"/>
    <lineage>
        <taxon>Eukaryota</taxon>
        <taxon>Sar</taxon>
        <taxon>Stramenopiles</taxon>
        <taxon>Oomycota</taxon>
        <taxon>Peronosporomycetes</taxon>
        <taxon>Albuginales</taxon>
        <taxon>Albuginaceae</taxon>
        <taxon>Albugo</taxon>
    </lineage>
</organism>
<evidence type="ECO:0000256" key="1">
    <source>
        <dbReference type="SAM" id="MobiDB-lite"/>
    </source>
</evidence>
<dbReference type="EMBL" id="FR824057">
    <property type="protein sequence ID" value="CCA15512.1"/>
    <property type="molecule type" value="Genomic_DNA"/>
</dbReference>
<protein>
    <submittedName>
        <fullName evidence="2">AlNc14C12G1449 protein</fullName>
    </submittedName>
</protein>